<reference evidence="4" key="1">
    <citation type="submission" date="2008-03" db="EMBL/GenBank/DDBJ databases">
        <title>Complete sequence of chromosome of Beijerinckia indica subsp. indica ATCC 9039.</title>
        <authorList>
            <consortium name="US DOE Joint Genome Institute"/>
            <person name="Copeland A."/>
            <person name="Lucas S."/>
            <person name="Lapidus A."/>
            <person name="Glavina del Rio T."/>
            <person name="Dalin E."/>
            <person name="Tice H."/>
            <person name="Bruce D."/>
            <person name="Goodwin L."/>
            <person name="Pitluck S."/>
            <person name="LaButti K."/>
            <person name="Schmutz J."/>
            <person name="Larimer F."/>
            <person name="Land M."/>
            <person name="Hauser L."/>
            <person name="Kyrpides N."/>
            <person name="Mikhailova N."/>
            <person name="Dunfield P.F."/>
            <person name="Dedysh S.N."/>
            <person name="Liesack W."/>
            <person name="Saw J.H."/>
            <person name="Alam M."/>
            <person name="Chen Y."/>
            <person name="Murrell J.C."/>
            <person name="Richardson P."/>
        </authorList>
    </citation>
    <scope>NUCLEOTIDE SEQUENCE [LARGE SCALE GENOMIC DNA]</scope>
    <source>
        <strain evidence="4">ATCC 9039 / DSM 1715 / NCIMB 8712</strain>
    </source>
</reference>
<keyword evidence="2" id="KW-0472">Membrane</keyword>
<dbReference type="OrthoDB" id="7285394at2"/>
<accession>B2ICL5</accession>
<evidence type="ECO:0000313" key="3">
    <source>
        <dbReference type="EMBL" id="ACB93904.1"/>
    </source>
</evidence>
<feature type="transmembrane region" description="Helical" evidence="2">
    <location>
        <begin position="84"/>
        <end position="105"/>
    </location>
</feature>
<dbReference type="Proteomes" id="UP000001695">
    <property type="component" value="Chromosome"/>
</dbReference>
<dbReference type="Pfam" id="PF10947">
    <property type="entry name" value="DUF2628"/>
    <property type="match status" value="1"/>
</dbReference>
<dbReference type="STRING" id="395963.Bind_0248"/>
<evidence type="ECO:0000256" key="2">
    <source>
        <dbReference type="SAM" id="Phobius"/>
    </source>
</evidence>
<dbReference type="AlphaFoldDB" id="B2ICL5"/>
<feature type="region of interest" description="Disordered" evidence="1">
    <location>
        <begin position="146"/>
        <end position="187"/>
    </location>
</feature>
<keyword evidence="4" id="KW-1185">Reference proteome</keyword>
<proteinExistence type="predicted"/>
<evidence type="ECO:0008006" key="5">
    <source>
        <dbReference type="Google" id="ProtNLM"/>
    </source>
</evidence>
<organism evidence="3 4">
    <name type="scientific">Beijerinckia indica subsp. indica (strain ATCC 9039 / DSM 1715 / NCIMB 8712)</name>
    <dbReference type="NCBI Taxonomy" id="395963"/>
    <lineage>
        <taxon>Bacteria</taxon>
        <taxon>Pseudomonadati</taxon>
        <taxon>Pseudomonadota</taxon>
        <taxon>Alphaproteobacteria</taxon>
        <taxon>Hyphomicrobiales</taxon>
        <taxon>Beijerinckiaceae</taxon>
        <taxon>Beijerinckia</taxon>
    </lineage>
</organism>
<dbReference type="EMBL" id="CP001016">
    <property type="protein sequence ID" value="ACB93904.1"/>
    <property type="molecule type" value="Genomic_DNA"/>
</dbReference>
<dbReference type="KEGG" id="bid:Bind_0248"/>
<dbReference type="RefSeq" id="WP_012383262.1">
    <property type="nucleotide sequence ID" value="NC_010581.1"/>
</dbReference>
<keyword evidence="2" id="KW-1133">Transmembrane helix</keyword>
<dbReference type="InterPro" id="IPR024399">
    <property type="entry name" value="DUF2628"/>
</dbReference>
<gene>
    <name evidence="3" type="ordered locus">Bind_0248</name>
</gene>
<dbReference type="eggNOG" id="ENOG503159N">
    <property type="taxonomic scope" value="Bacteria"/>
</dbReference>
<dbReference type="HOGENOM" id="CLU_128171_0_0_5"/>
<name>B2ICL5_BEII9</name>
<evidence type="ECO:0000256" key="1">
    <source>
        <dbReference type="SAM" id="MobiDB-lite"/>
    </source>
</evidence>
<reference evidence="3 4" key="2">
    <citation type="journal article" date="2010" name="J. Bacteriol.">
        <title>Complete genome sequence of Beijerinckia indica subsp. indica.</title>
        <authorList>
            <person name="Tamas I."/>
            <person name="Dedysh S.N."/>
            <person name="Liesack W."/>
            <person name="Stott M.B."/>
            <person name="Alam M."/>
            <person name="Murrell J.C."/>
            <person name="Dunfield P.F."/>
        </authorList>
    </citation>
    <scope>NUCLEOTIDE SEQUENCE [LARGE SCALE GENOMIC DNA]</scope>
    <source>
        <strain evidence="4">ATCC 9039 / DSM 1715 / NCIMB 8712</strain>
    </source>
</reference>
<keyword evidence="2" id="KW-0812">Transmembrane</keyword>
<evidence type="ECO:0000313" key="4">
    <source>
        <dbReference type="Proteomes" id="UP000001695"/>
    </source>
</evidence>
<feature type="transmembrane region" description="Helical" evidence="2">
    <location>
        <begin position="58"/>
        <end position="78"/>
    </location>
</feature>
<protein>
    <recommendedName>
        <fullName evidence="5">Transmembrane protein</fullName>
    </recommendedName>
</protein>
<sequence length="187" mass="20579">MALYAIYLPPEAPGATLGMTADKAEARLERAARARFVKQSFSWGAFWFGPFWLAARGLWLSLGLWILAMLAVSLLLVLGTFGSVLFSSFAIMLAIFLGLEGFGLCERRFRRQGYQLENIVAAPGRDTGESRFFSLFDADLEQLGDDDVPPARPPERPPAARAATTLAHQGETGRDLLGLFPSRGRRQ</sequence>